<feature type="compositionally biased region" description="Basic and acidic residues" evidence="6">
    <location>
        <begin position="26"/>
        <end position="119"/>
    </location>
</feature>
<feature type="domain" description="Helicase ATP-binding" evidence="7">
    <location>
        <begin position="380"/>
        <end position="548"/>
    </location>
</feature>
<dbReference type="PROSITE" id="PS51194">
    <property type="entry name" value="HELICASE_CTER"/>
    <property type="match status" value="1"/>
</dbReference>
<feature type="region of interest" description="Disordered" evidence="6">
    <location>
        <begin position="152"/>
        <end position="270"/>
    </location>
</feature>
<dbReference type="EC" id="3.6.4.13" evidence="1"/>
<keyword evidence="2" id="KW-0547">Nucleotide-binding</keyword>
<protein>
    <recommendedName>
        <fullName evidence="1">RNA helicase</fullName>
        <ecNumber evidence="1">3.6.4.13</ecNumber>
    </recommendedName>
</protein>
<sequence length="764" mass="87004">METQEAPNMESKEEKQNGDADIIVTNKDEQSSKKKEENSNDDNKPGDDKEPADDNKPNDKKQPADDNKSSDKKQPDDDNKSSDKKQPDDDNKSSDKKQPADDNKSSDKKQPADDNKDNAGSDNVMNMFLNYLQKNKDDPAILQTMMSMMSGQNKNNLSASDLLSFTNSLNKKGEEKSEKNKEENKKENEMPSEDLKNPSELITKEEKNEDNICTSDKQNVHNNIITKSESDTKQNNDSSSNNNNYSVSEKVSGEENTNNNNNEEEVVKKKHSVLVEDNDDYEIEETVEPKEPVEEEAISIIENININNKEKEKKGNDLFSPTISSIEKNNNNDNNKESSDFKLYHSKNTWEELKIDNELIQILTYLKFLGPSKIQAYALPIILSSNKNLIAQSQNGSGKTLTFVIAMLCKINRKLSSLQAVCICPTRELSQQNYDVVCNFTKYLNVKVFLAVPLCERYNKSGGYQIYVGTPGKTLDFLKRKFIDTKNIKLFVLDEADDLIDIKNNMSSQVETIKRFLPRSCQILLFSATYNDTVRNFADQFAPRATKISVRQEDLTLKCVKQYYLITENDEQKYYYLSELYCSMTISQCVIFVNSKKSAYNLYNFMTENSHNVTLICADSIISRFTKNQVQKANVLGMDPKTRDTLMADFKKGISKVLICTDLLSRGIDVPSISLVINFDLPYIYQGRIGDTVNNTSNQRVNMETYIHRIGRTGRFGTKGMAINFISKNQMSHIKQIEEYYKCSIADLEFDSELMITSLTKLKN</sequence>
<evidence type="ECO:0000256" key="2">
    <source>
        <dbReference type="ARBA" id="ARBA00022741"/>
    </source>
</evidence>
<evidence type="ECO:0000256" key="1">
    <source>
        <dbReference type="ARBA" id="ARBA00012552"/>
    </source>
</evidence>
<dbReference type="Proteomes" id="UP000076359">
    <property type="component" value="Unassembled WGS sequence"/>
</dbReference>
<dbReference type="Pfam" id="PF00270">
    <property type="entry name" value="DEAD"/>
    <property type="match status" value="1"/>
</dbReference>
<dbReference type="InterPro" id="IPR014001">
    <property type="entry name" value="Helicase_ATP-bd"/>
</dbReference>
<gene>
    <name evidence="9" type="ORF">PRSY57_1458300</name>
</gene>
<dbReference type="GO" id="GO:0005524">
    <property type="term" value="F:ATP binding"/>
    <property type="evidence" value="ECO:0007669"/>
    <property type="project" value="UniProtKB-KW"/>
</dbReference>
<dbReference type="CDD" id="cd17963">
    <property type="entry name" value="DEADc_DDX19_DDX25"/>
    <property type="match status" value="1"/>
</dbReference>
<evidence type="ECO:0000259" key="8">
    <source>
        <dbReference type="PROSITE" id="PS51194"/>
    </source>
</evidence>
<dbReference type="GeneID" id="24533843"/>
<dbReference type="KEGG" id="prei:PRSY57_1458300"/>
<dbReference type="EMBL" id="LVLA01000015">
    <property type="protein sequence ID" value="KYN94240.1"/>
    <property type="molecule type" value="Genomic_DNA"/>
</dbReference>
<evidence type="ECO:0000256" key="6">
    <source>
        <dbReference type="SAM" id="MobiDB-lite"/>
    </source>
</evidence>
<dbReference type="AlphaFoldDB" id="A0A151L5L1"/>
<evidence type="ECO:0000256" key="4">
    <source>
        <dbReference type="ARBA" id="ARBA00022806"/>
    </source>
</evidence>
<evidence type="ECO:0000313" key="10">
    <source>
        <dbReference type="Proteomes" id="UP000076359"/>
    </source>
</evidence>
<feature type="compositionally biased region" description="Low complexity" evidence="6">
    <location>
        <begin position="235"/>
        <end position="261"/>
    </location>
</feature>
<dbReference type="GO" id="GO:0003724">
    <property type="term" value="F:RNA helicase activity"/>
    <property type="evidence" value="ECO:0007669"/>
    <property type="project" value="UniProtKB-EC"/>
</dbReference>
<dbReference type="SMART" id="SM00487">
    <property type="entry name" value="DEXDc"/>
    <property type="match status" value="1"/>
</dbReference>
<evidence type="ECO:0000256" key="3">
    <source>
        <dbReference type="ARBA" id="ARBA00022801"/>
    </source>
</evidence>
<feature type="compositionally biased region" description="Polar residues" evidence="6">
    <location>
        <begin position="152"/>
        <end position="169"/>
    </location>
</feature>
<feature type="compositionally biased region" description="Basic and acidic residues" evidence="6">
    <location>
        <begin position="171"/>
        <end position="210"/>
    </location>
</feature>
<reference evidence="9 10" key="1">
    <citation type="journal article" date="2016" name="Nat. Commun.">
        <title>Genomes of cryptic chimpanzee Plasmodium species reveal key evolutionary events leading to human malaria.</title>
        <authorList>
            <person name="Sundararaman S.A."/>
            <person name="Plenderleith L.J."/>
            <person name="Liu W."/>
            <person name="Loy D.E."/>
            <person name="Learn G.H."/>
            <person name="Li Y."/>
            <person name="Shaw K.S."/>
            <person name="Ayouba A."/>
            <person name="Peeters M."/>
            <person name="Speede S."/>
            <person name="Shaw G.M."/>
            <person name="Bushman F.D."/>
            <person name="Brisson D."/>
            <person name="Rayner J.C."/>
            <person name="Sharp P.M."/>
            <person name="Hahn B.H."/>
        </authorList>
    </citation>
    <scope>NUCLEOTIDE SEQUENCE [LARGE SCALE GENOMIC DNA]</scope>
    <source>
        <strain evidence="9 10">SY57</strain>
    </source>
</reference>
<dbReference type="PANTHER" id="PTHR47958">
    <property type="entry name" value="ATP-DEPENDENT RNA HELICASE DBP3"/>
    <property type="match status" value="1"/>
</dbReference>
<dbReference type="VEuPathDB" id="PlasmoDB:PRG01_1459000"/>
<dbReference type="SUPFAM" id="SSF52540">
    <property type="entry name" value="P-loop containing nucleoside triphosphate hydrolases"/>
    <property type="match status" value="1"/>
</dbReference>
<dbReference type="Pfam" id="PF00271">
    <property type="entry name" value="Helicase_C"/>
    <property type="match status" value="1"/>
</dbReference>
<dbReference type="PROSITE" id="PS51192">
    <property type="entry name" value="HELICASE_ATP_BIND_1"/>
    <property type="match status" value="1"/>
</dbReference>
<keyword evidence="3" id="KW-0378">Hydrolase</keyword>
<dbReference type="GO" id="GO:0016787">
    <property type="term" value="F:hydrolase activity"/>
    <property type="evidence" value="ECO:0007669"/>
    <property type="project" value="UniProtKB-KW"/>
</dbReference>
<dbReference type="CDD" id="cd18787">
    <property type="entry name" value="SF2_C_DEAD"/>
    <property type="match status" value="1"/>
</dbReference>
<name>A0A151L5L1_PLARE</name>
<dbReference type="InterPro" id="IPR027417">
    <property type="entry name" value="P-loop_NTPase"/>
</dbReference>
<dbReference type="FunFam" id="3.40.50.300:FF:001951">
    <property type="entry name" value="ATP-dependent RNA helicase DBP5"/>
    <property type="match status" value="1"/>
</dbReference>
<feature type="compositionally biased region" description="Polar residues" evidence="6">
    <location>
        <begin position="211"/>
        <end position="227"/>
    </location>
</feature>
<evidence type="ECO:0000313" key="9">
    <source>
        <dbReference type="EMBL" id="KYN94240.1"/>
    </source>
</evidence>
<dbReference type="Gene3D" id="3.40.50.300">
    <property type="entry name" value="P-loop containing nucleotide triphosphate hydrolases"/>
    <property type="match status" value="2"/>
</dbReference>
<dbReference type="InterPro" id="IPR011545">
    <property type="entry name" value="DEAD/DEAH_box_helicase_dom"/>
</dbReference>
<dbReference type="FunFam" id="3.40.50.300:FF:001948">
    <property type="entry name" value="ATP-dependent RNA helicase DBP5"/>
    <property type="match status" value="1"/>
</dbReference>
<accession>A0A151L5L1</accession>
<dbReference type="VEuPathDB" id="PlasmoDB:PRCDC_1458300"/>
<keyword evidence="5" id="KW-0067">ATP-binding</keyword>
<proteinExistence type="predicted"/>
<keyword evidence="4 9" id="KW-0347">Helicase</keyword>
<evidence type="ECO:0000256" key="5">
    <source>
        <dbReference type="ARBA" id="ARBA00022840"/>
    </source>
</evidence>
<organism evidence="9 10">
    <name type="scientific">Plasmodium reichenowi</name>
    <dbReference type="NCBI Taxonomy" id="5854"/>
    <lineage>
        <taxon>Eukaryota</taxon>
        <taxon>Sar</taxon>
        <taxon>Alveolata</taxon>
        <taxon>Apicomplexa</taxon>
        <taxon>Aconoidasida</taxon>
        <taxon>Haemosporida</taxon>
        <taxon>Plasmodiidae</taxon>
        <taxon>Plasmodium</taxon>
        <taxon>Plasmodium (Laverania)</taxon>
    </lineage>
</organism>
<feature type="region of interest" description="Disordered" evidence="6">
    <location>
        <begin position="1"/>
        <end position="123"/>
    </location>
</feature>
<dbReference type="GO" id="GO:0003676">
    <property type="term" value="F:nucleic acid binding"/>
    <property type="evidence" value="ECO:0007669"/>
    <property type="project" value="InterPro"/>
</dbReference>
<dbReference type="RefSeq" id="XP_012765633.2">
    <property type="nucleotide sequence ID" value="XM_012910179.2"/>
</dbReference>
<evidence type="ECO:0000259" key="7">
    <source>
        <dbReference type="PROSITE" id="PS51192"/>
    </source>
</evidence>
<dbReference type="InterPro" id="IPR001650">
    <property type="entry name" value="Helicase_C-like"/>
</dbReference>
<dbReference type="SMART" id="SM00490">
    <property type="entry name" value="HELICc"/>
    <property type="match status" value="1"/>
</dbReference>
<comment type="caution">
    <text evidence="9">The sequence shown here is derived from an EMBL/GenBank/DDBJ whole genome shotgun (WGS) entry which is preliminary data.</text>
</comment>
<feature type="domain" description="Helicase C-terminal" evidence="8">
    <location>
        <begin position="576"/>
        <end position="756"/>
    </location>
</feature>